<dbReference type="SUPFAM" id="SSF46785">
    <property type="entry name" value="Winged helix' DNA-binding domain"/>
    <property type="match status" value="1"/>
</dbReference>
<dbReference type="InterPro" id="IPR023187">
    <property type="entry name" value="Tscrpt_reg_MarR-type_CS"/>
</dbReference>
<dbReference type="InterPro" id="IPR036388">
    <property type="entry name" value="WH-like_DNA-bd_sf"/>
</dbReference>
<dbReference type="PANTHER" id="PTHR42756:SF1">
    <property type="entry name" value="TRANSCRIPTIONAL REPRESSOR OF EMRAB OPERON"/>
    <property type="match status" value="1"/>
</dbReference>
<evidence type="ECO:0000259" key="4">
    <source>
        <dbReference type="PROSITE" id="PS50995"/>
    </source>
</evidence>
<dbReference type="Pfam" id="PF12802">
    <property type="entry name" value="MarR_2"/>
    <property type="match status" value="1"/>
</dbReference>
<dbReference type="GO" id="GO:0003677">
    <property type="term" value="F:DNA binding"/>
    <property type="evidence" value="ECO:0007669"/>
    <property type="project" value="UniProtKB-KW"/>
</dbReference>
<dbReference type="Gene3D" id="1.10.10.10">
    <property type="entry name" value="Winged helix-like DNA-binding domain superfamily/Winged helix DNA-binding domain"/>
    <property type="match status" value="1"/>
</dbReference>
<dbReference type="RefSeq" id="WP_100881793.1">
    <property type="nucleotide sequence ID" value="NZ_CP025043.1"/>
</dbReference>
<accession>A0A2I5KRK8</accession>
<evidence type="ECO:0000256" key="3">
    <source>
        <dbReference type="ARBA" id="ARBA00023163"/>
    </source>
</evidence>
<dbReference type="Proteomes" id="UP000231863">
    <property type="component" value="Chromosome"/>
</dbReference>
<proteinExistence type="predicted"/>
<sequence length="153" mass="17669">MGHTIADFRNLLNQIEQISETIAKEYDVEHLAGPQGWALRFIAERSEAETFVKDIEAELKISKSVASNLVKRMEKNGFIQVLPSKVDKRYKQLVLTEKGQSKICHLKAFHEEMHRSLFQGIQKEEFHLIKQVADQLKENIRNYKSSGKKSIES</sequence>
<dbReference type="EMBL" id="CP025043">
    <property type="protein sequence ID" value="AUA19990.1"/>
    <property type="molecule type" value="Genomic_DNA"/>
</dbReference>
<dbReference type="AlphaFoldDB" id="A0A2I5KRK8"/>
<dbReference type="PROSITE" id="PS50995">
    <property type="entry name" value="HTH_MARR_2"/>
    <property type="match status" value="1"/>
</dbReference>
<evidence type="ECO:0000256" key="1">
    <source>
        <dbReference type="ARBA" id="ARBA00023015"/>
    </source>
</evidence>
<dbReference type="InterPro" id="IPR000835">
    <property type="entry name" value="HTH_MarR-typ"/>
</dbReference>
<keyword evidence="1" id="KW-0805">Transcription regulation</keyword>
<feature type="domain" description="HTH marR-type" evidence="4">
    <location>
        <begin position="8"/>
        <end position="138"/>
    </location>
</feature>
<keyword evidence="2" id="KW-0238">DNA-binding</keyword>
<gene>
    <name evidence="5" type="ORF">CWI26_11120</name>
</gene>
<dbReference type="PROSITE" id="PS01117">
    <property type="entry name" value="HTH_MARR_1"/>
    <property type="match status" value="1"/>
</dbReference>
<dbReference type="PRINTS" id="PR00598">
    <property type="entry name" value="HTHMARR"/>
</dbReference>
<keyword evidence="3" id="KW-0804">Transcription</keyword>
<protein>
    <submittedName>
        <fullName evidence="5">MarR family transcriptional regulator</fullName>
    </submittedName>
</protein>
<dbReference type="GO" id="GO:0003700">
    <property type="term" value="F:DNA-binding transcription factor activity"/>
    <property type="evidence" value="ECO:0007669"/>
    <property type="project" value="InterPro"/>
</dbReference>
<reference evidence="5 6" key="1">
    <citation type="submission" date="2017-11" db="EMBL/GenBank/DDBJ databases">
        <title>Genome analysis of Streptococcus suis serotype chz stain ah681.</title>
        <authorList>
            <person name="Pan Z."/>
            <person name="Zhang Y."/>
            <person name="Ma J."/>
            <person name="Lu P."/>
            <person name="Zhu Y."/>
            <person name="Zhong X."/>
            <person name="Dong W."/>
            <person name="Lu C."/>
            <person name="Yao H."/>
        </authorList>
    </citation>
    <scope>NUCLEOTIDE SEQUENCE [LARGE SCALE GENOMIC DNA]</scope>
    <source>
        <strain evidence="5 6">AH681</strain>
    </source>
</reference>
<organism evidence="5 6">
    <name type="scientific">Streptococcus suis</name>
    <dbReference type="NCBI Taxonomy" id="1307"/>
    <lineage>
        <taxon>Bacteria</taxon>
        <taxon>Bacillati</taxon>
        <taxon>Bacillota</taxon>
        <taxon>Bacilli</taxon>
        <taxon>Lactobacillales</taxon>
        <taxon>Streptococcaceae</taxon>
        <taxon>Streptococcus</taxon>
    </lineage>
</organism>
<evidence type="ECO:0000256" key="2">
    <source>
        <dbReference type="ARBA" id="ARBA00023125"/>
    </source>
</evidence>
<dbReference type="PANTHER" id="PTHR42756">
    <property type="entry name" value="TRANSCRIPTIONAL REGULATOR, MARR"/>
    <property type="match status" value="1"/>
</dbReference>
<dbReference type="SMART" id="SM00347">
    <property type="entry name" value="HTH_MARR"/>
    <property type="match status" value="1"/>
</dbReference>
<evidence type="ECO:0000313" key="6">
    <source>
        <dbReference type="Proteomes" id="UP000231863"/>
    </source>
</evidence>
<dbReference type="InterPro" id="IPR036390">
    <property type="entry name" value="WH_DNA-bd_sf"/>
</dbReference>
<evidence type="ECO:0000313" key="5">
    <source>
        <dbReference type="EMBL" id="AUA19990.1"/>
    </source>
</evidence>
<name>A0A2I5KRK8_STRSU</name>